<gene>
    <name evidence="1" type="ORF">J4032_13135</name>
</gene>
<accession>A0ABY3WIE8</accession>
<reference evidence="1 2" key="1">
    <citation type="submission" date="2021-03" db="EMBL/GenBank/DDBJ databases">
        <title>Complete genome of Streptomyces formicae strain 1H-GS9 (DSM 100524).</title>
        <authorList>
            <person name="Atanasov K.E."/>
            <person name="Altabella T."/>
            <person name="Ferrer A."/>
        </authorList>
    </citation>
    <scope>NUCLEOTIDE SEQUENCE [LARGE SCALE GENOMIC DNA]</scope>
    <source>
        <strain evidence="1 2">1H-GS9</strain>
    </source>
</reference>
<dbReference type="Proteomes" id="UP000828924">
    <property type="component" value="Chromosome"/>
</dbReference>
<sequence>MVLGPFSARGILDSQEKFERAIQGGTAARELGQHLAWDSKTGRGRGRFMLAPAFFKPRDAWDFYRGTGPAEAVAEVIEHLPRDIVPACTCGMKGQILCRYCTTAYERHCPLHEQEAQPHHCRKAA</sequence>
<dbReference type="RefSeq" id="WP_242330966.1">
    <property type="nucleotide sequence ID" value="NZ_CP071872.1"/>
</dbReference>
<keyword evidence="2" id="KW-1185">Reference proteome</keyword>
<dbReference type="EMBL" id="CP071872">
    <property type="protein sequence ID" value="UNM12358.1"/>
    <property type="molecule type" value="Genomic_DNA"/>
</dbReference>
<evidence type="ECO:0000313" key="2">
    <source>
        <dbReference type="Proteomes" id="UP000828924"/>
    </source>
</evidence>
<name>A0ABY3WIE8_9ACTN</name>
<protein>
    <submittedName>
        <fullName evidence="1">Uncharacterized protein</fullName>
    </submittedName>
</protein>
<proteinExistence type="predicted"/>
<organism evidence="1 2">
    <name type="scientific">Streptomyces formicae</name>
    <dbReference type="NCBI Taxonomy" id="1616117"/>
    <lineage>
        <taxon>Bacteria</taxon>
        <taxon>Bacillati</taxon>
        <taxon>Actinomycetota</taxon>
        <taxon>Actinomycetes</taxon>
        <taxon>Kitasatosporales</taxon>
        <taxon>Streptomycetaceae</taxon>
        <taxon>Streptomyces</taxon>
    </lineage>
</organism>
<evidence type="ECO:0000313" key="1">
    <source>
        <dbReference type="EMBL" id="UNM12358.1"/>
    </source>
</evidence>